<dbReference type="OrthoDB" id="3436905at2"/>
<feature type="region of interest" description="Disordered" evidence="1">
    <location>
        <begin position="85"/>
        <end position="112"/>
    </location>
</feature>
<proteinExistence type="predicted"/>
<name>A0A399G318_9ACTN</name>
<feature type="region of interest" description="Disordered" evidence="1">
    <location>
        <begin position="1"/>
        <end position="48"/>
    </location>
</feature>
<dbReference type="AlphaFoldDB" id="A0A399G318"/>
<dbReference type="KEGG" id="thao:NI17_020510"/>
<reference evidence="2" key="1">
    <citation type="submission" date="2020-10" db="EMBL/GenBank/DDBJ databases">
        <title>De novo genome project of the cellulose decomposer Thermobifida halotolerans type strain.</title>
        <authorList>
            <person name="Nagy I."/>
            <person name="Horvath B."/>
            <person name="Kukolya J."/>
            <person name="Nagy I."/>
            <person name="Orsini M."/>
        </authorList>
    </citation>
    <scope>NUCLEOTIDE SEQUENCE</scope>
    <source>
        <strain evidence="2">DSM 44931</strain>
    </source>
</reference>
<dbReference type="EMBL" id="CP063196">
    <property type="protein sequence ID" value="UOE19111.1"/>
    <property type="molecule type" value="Genomic_DNA"/>
</dbReference>
<accession>A0A399G318</accession>
<protein>
    <submittedName>
        <fullName evidence="2">Uncharacterized protein</fullName>
    </submittedName>
</protein>
<dbReference type="Proteomes" id="UP000265719">
    <property type="component" value="Chromosome"/>
</dbReference>
<evidence type="ECO:0000313" key="2">
    <source>
        <dbReference type="EMBL" id="UOE19111.1"/>
    </source>
</evidence>
<sequence length="112" mass="12062">MKFELVEPADWRTGEEPDVPDAERIGDPADDQAEDIQEGGEESEPAPLERLRASTEQLRTHVTARAAQLGPALARLRAHVASADHGLAGSGHRGEGRLPSSFRVDRFGASNP</sequence>
<feature type="compositionally biased region" description="Acidic residues" evidence="1">
    <location>
        <begin position="28"/>
        <end position="44"/>
    </location>
</feature>
<keyword evidence="3" id="KW-1185">Reference proteome</keyword>
<feature type="compositionally biased region" description="Basic and acidic residues" evidence="1">
    <location>
        <begin position="1"/>
        <end position="27"/>
    </location>
</feature>
<gene>
    <name evidence="2" type="ORF">NI17_020510</name>
</gene>
<evidence type="ECO:0000313" key="3">
    <source>
        <dbReference type="Proteomes" id="UP000265719"/>
    </source>
</evidence>
<dbReference type="RefSeq" id="WP_068692666.1">
    <property type="nucleotide sequence ID" value="NZ_CP063196.1"/>
</dbReference>
<evidence type="ECO:0000256" key="1">
    <source>
        <dbReference type="SAM" id="MobiDB-lite"/>
    </source>
</evidence>
<organism evidence="2 3">
    <name type="scientific">Thermobifida halotolerans</name>
    <dbReference type="NCBI Taxonomy" id="483545"/>
    <lineage>
        <taxon>Bacteria</taxon>
        <taxon>Bacillati</taxon>
        <taxon>Actinomycetota</taxon>
        <taxon>Actinomycetes</taxon>
        <taxon>Streptosporangiales</taxon>
        <taxon>Nocardiopsidaceae</taxon>
        <taxon>Thermobifida</taxon>
    </lineage>
</organism>